<feature type="transmembrane region" description="Helical" evidence="1">
    <location>
        <begin position="136"/>
        <end position="155"/>
    </location>
</feature>
<keyword evidence="1" id="KW-1133">Transmembrane helix</keyword>
<protein>
    <recommendedName>
        <fullName evidence="4">NnrU domain-containing protein</fullName>
    </recommendedName>
</protein>
<dbReference type="EMBL" id="JBHUJB010000005">
    <property type="protein sequence ID" value="MFD2157376.1"/>
    <property type="molecule type" value="Genomic_DNA"/>
</dbReference>
<proteinExistence type="predicted"/>
<evidence type="ECO:0008006" key="4">
    <source>
        <dbReference type="Google" id="ProtNLM"/>
    </source>
</evidence>
<feature type="transmembrane region" description="Helical" evidence="1">
    <location>
        <begin position="12"/>
        <end position="29"/>
    </location>
</feature>
<dbReference type="Proteomes" id="UP001597389">
    <property type="component" value="Unassembled WGS sequence"/>
</dbReference>
<organism evidence="2 3">
    <name type="scientific">Rubritalea tangerina</name>
    <dbReference type="NCBI Taxonomy" id="430798"/>
    <lineage>
        <taxon>Bacteria</taxon>
        <taxon>Pseudomonadati</taxon>
        <taxon>Verrucomicrobiota</taxon>
        <taxon>Verrucomicrobiia</taxon>
        <taxon>Verrucomicrobiales</taxon>
        <taxon>Rubritaleaceae</taxon>
        <taxon>Rubritalea</taxon>
    </lineage>
</organism>
<feature type="transmembrane region" description="Helical" evidence="1">
    <location>
        <begin position="49"/>
        <end position="67"/>
    </location>
</feature>
<feature type="transmembrane region" description="Helical" evidence="1">
    <location>
        <begin position="79"/>
        <end position="96"/>
    </location>
</feature>
<comment type="caution">
    <text evidence="2">The sequence shown here is derived from an EMBL/GenBank/DDBJ whole genome shotgun (WGS) entry which is preliminary data.</text>
</comment>
<keyword evidence="3" id="KW-1185">Reference proteome</keyword>
<keyword evidence="1" id="KW-0472">Membrane</keyword>
<keyword evidence="1" id="KW-0812">Transmembrane</keyword>
<name>A0ABW4Z5W4_9BACT</name>
<reference evidence="3" key="1">
    <citation type="journal article" date="2019" name="Int. J. Syst. Evol. Microbiol.">
        <title>The Global Catalogue of Microorganisms (GCM) 10K type strain sequencing project: providing services to taxonomists for standard genome sequencing and annotation.</title>
        <authorList>
            <consortium name="The Broad Institute Genomics Platform"/>
            <consortium name="The Broad Institute Genome Sequencing Center for Infectious Disease"/>
            <person name="Wu L."/>
            <person name="Ma J."/>
        </authorList>
    </citation>
    <scope>NUCLEOTIDE SEQUENCE [LARGE SCALE GENOMIC DNA]</scope>
    <source>
        <strain evidence="3">CCUG 57942</strain>
    </source>
</reference>
<feature type="transmembrane region" description="Helical" evidence="1">
    <location>
        <begin position="103"/>
        <end position="124"/>
    </location>
</feature>
<feature type="transmembrane region" description="Helical" evidence="1">
    <location>
        <begin position="171"/>
        <end position="190"/>
    </location>
</feature>
<evidence type="ECO:0000313" key="3">
    <source>
        <dbReference type="Proteomes" id="UP001597389"/>
    </source>
</evidence>
<evidence type="ECO:0000313" key="2">
    <source>
        <dbReference type="EMBL" id="MFD2157376.1"/>
    </source>
</evidence>
<dbReference type="RefSeq" id="WP_377177178.1">
    <property type="nucleotide sequence ID" value="NZ_JBHUJB010000005.1"/>
</dbReference>
<sequence>MHPYENIPLNVAGYLVAAWLILSHVWMLVKTDDAIEFLKKFPRNHLAGAILMAIGMFWFWLLIVPFKSPIGMDLGEFNGAKNILLLAVPVVAYLMITSVKEFLAVRGLGVVCLMAAAPLLAAAFQEQATGKLLIPIFSYAMLTAGLFFVGMPYLMRDGITWATASSGKFKLLALGGLLYGIATLACAILYY</sequence>
<accession>A0ABW4Z5W4</accession>
<evidence type="ECO:0000256" key="1">
    <source>
        <dbReference type="SAM" id="Phobius"/>
    </source>
</evidence>
<gene>
    <name evidence="2" type="ORF">ACFSW8_00520</name>
</gene>